<organism evidence="1 2">
    <name type="scientific">Schistosoma mattheei</name>
    <dbReference type="NCBI Taxonomy" id="31246"/>
    <lineage>
        <taxon>Eukaryota</taxon>
        <taxon>Metazoa</taxon>
        <taxon>Spiralia</taxon>
        <taxon>Lophotrochozoa</taxon>
        <taxon>Platyhelminthes</taxon>
        <taxon>Trematoda</taxon>
        <taxon>Digenea</taxon>
        <taxon>Strigeidida</taxon>
        <taxon>Schistosomatoidea</taxon>
        <taxon>Schistosomatidae</taxon>
        <taxon>Schistosoma</taxon>
    </lineage>
</organism>
<dbReference type="EMBL" id="UZAL01027455">
    <property type="protein sequence ID" value="VDP32726.1"/>
    <property type="molecule type" value="Genomic_DNA"/>
</dbReference>
<protein>
    <submittedName>
        <fullName evidence="1">Uncharacterized protein</fullName>
    </submittedName>
</protein>
<evidence type="ECO:0000313" key="1">
    <source>
        <dbReference type="EMBL" id="VDP32726.1"/>
    </source>
</evidence>
<gene>
    <name evidence="1" type="ORF">SMTD_LOCUS6208</name>
</gene>
<reference evidence="1 2" key="1">
    <citation type="submission" date="2018-11" db="EMBL/GenBank/DDBJ databases">
        <authorList>
            <consortium name="Pathogen Informatics"/>
        </authorList>
    </citation>
    <scope>NUCLEOTIDE SEQUENCE [LARGE SCALE GENOMIC DNA]</scope>
    <source>
        <strain>Denwood</strain>
        <strain evidence="2">Zambia</strain>
    </source>
</reference>
<dbReference type="AlphaFoldDB" id="A0A183NVS2"/>
<proteinExistence type="predicted"/>
<sequence>MELLKRPDLFNPSDIKAPHRDLPRDVTSPTIKELRMVIRHITSRKAALKLRIEVAANTPRSIQKDLRGRKSTDGLEERIPHQNTKDLRKCENYRDIKLLLLLRNVFSNVVEQDGRFSRRQASRSID</sequence>
<accession>A0A183NVS2</accession>
<dbReference type="Proteomes" id="UP000269396">
    <property type="component" value="Unassembled WGS sequence"/>
</dbReference>
<evidence type="ECO:0000313" key="2">
    <source>
        <dbReference type="Proteomes" id="UP000269396"/>
    </source>
</evidence>
<name>A0A183NVS2_9TREM</name>
<keyword evidence="2" id="KW-1185">Reference proteome</keyword>